<dbReference type="InterPro" id="IPR027417">
    <property type="entry name" value="P-loop_NTPase"/>
</dbReference>
<gene>
    <name evidence="12" type="ORF">NCGR_LOCUS29695</name>
</gene>
<evidence type="ECO:0000259" key="9">
    <source>
        <dbReference type="Pfam" id="PF18052"/>
    </source>
</evidence>
<feature type="domain" description="Disease resistance N-terminal" evidence="9">
    <location>
        <begin position="10"/>
        <end position="97"/>
    </location>
</feature>
<feature type="domain" description="Disease resistance protein winged helix" evidence="10">
    <location>
        <begin position="436"/>
        <end position="493"/>
    </location>
</feature>
<dbReference type="PANTHER" id="PTHR23155:SF1167">
    <property type="entry name" value="OS08G0412100 PROTEIN"/>
    <property type="match status" value="1"/>
</dbReference>
<dbReference type="Pfam" id="PF00931">
    <property type="entry name" value="NB-ARC"/>
    <property type="match status" value="1"/>
</dbReference>
<dbReference type="InterPro" id="IPR055414">
    <property type="entry name" value="LRR_R13L4/SHOC2-like"/>
</dbReference>
<evidence type="ECO:0000313" key="12">
    <source>
        <dbReference type="EMBL" id="CAD6245351.1"/>
    </source>
</evidence>
<feature type="compositionally biased region" description="Basic and acidic residues" evidence="7">
    <location>
        <begin position="903"/>
        <end position="913"/>
    </location>
</feature>
<dbReference type="FunFam" id="3.40.50.300:FF:001091">
    <property type="entry name" value="Probable disease resistance protein At1g61300"/>
    <property type="match status" value="1"/>
</dbReference>
<dbReference type="Gene3D" id="3.80.10.10">
    <property type="entry name" value="Ribonuclease Inhibitor"/>
    <property type="match status" value="1"/>
</dbReference>
<evidence type="ECO:0000256" key="4">
    <source>
        <dbReference type="ARBA" id="ARBA00022741"/>
    </source>
</evidence>
<evidence type="ECO:0000259" key="10">
    <source>
        <dbReference type="Pfam" id="PF23559"/>
    </source>
</evidence>
<dbReference type="GO" id="GO:0009626">
    <property type="term" value="P:plant-type hypersensitive response"/>
    <property type="evidence" value="ECO:0007669"/>
    <property type="project" value="UniProtKB-ARBA"/>
</dbReference>
<dbReference type="PANTHER" id="PTHR23155">
    <property type="entry name" value="DISEASE RESISTANCE PROTEIN RP"/>
    <property type="match status" value="1"/>
</dbReference>
<feature type="compositionally biased region" description="Acidic residues" evidence="7">
    <location>
        <begin position="914"/>
        <end position="938"/>
    </location>
</feature>
<dbReference type="Gene3D" id="1.10.10.10">
    <property type="entry name" value="Winged helix-like DNA-binding domain superfamily/Winged helix DNA-binding domain"/>
    <property type="match status" value="1"/>
</dbReference>
<dbReference type="Gene3D" id="3.40.50.300">
    <property type="entry name" value="P-loop containing nucleotide triphosphate hydrolases"/>
    <property type="match status" value="1"/>
</dbReference>
<evidence type="ECO:0000259" key="8">
    <source>
        <dbReference type="Pfam" id="PF00931"/>
    </source>
</evidence>
<dbReference type="SUPFAM" id="SSF52540">
    <property type="entry name" value="P-loop containing nucleoside triphosphate hydrolases"/>
    <property type="match status" value="1"/>
</dbReference>
<dbReference type="AlphaFoldDB" id="A0A811PS64"/>
<organism evidence="12 13">
    <name type="scientific">Miscanthus lutarioriparius</name>
    <dbReference type="NCBI Taxonomy" id="422564"/>
    <lineage>
        <taxon>Eukaryota</taxon>
        <taxon>Viridiplantae</taxon>
        <taxon>Streptophyta</taxon>
        <taxon>Embryophyta</taxon>
        <taxon>Tracheophyta</taxon>
        <taxon>Spermatophyta</taxon>
        <taxon>Magnoliopsida</taxon>
        <taxon>Liliopsida</taxon>
        <taxon>Poales</taxon>
        <taxon>Poaceae</taxon>
        <taxon>PACMAD clade</taxon>
        <taxon>Panicoideae</taxon>
        <taxon>Andropogonodae</taxon>
        <taxon>Andropogoneae</taxon>
        <taxon>Saccharinae</taxon>
        <taxon>Miscanthus</taxon>
    </lineage>
</organism>
<comment type="caution">
    <text evidence="12">The sequence shown here is derived from an EMBL/GenBank/DDBJ whole genome shotgun (WGS) entry which is preliminary data.</text>
</comment>
<dbReference type="EMBL" id="CAJGYO010000007">
    <property type="protein sequence ID" value="CAD6245351.1"/>
    <property type="molecule type" value="Genomic_DNA"/>
</dbReference>
<dbReference type="Pfam" id="PF18052">
    <property type="entry name" value="Rx_N"/>
    <property type="match status" value="1"/>
</dbReference>
<evidence type="ECO:0000256" key="7">
    <source>
        <dbReference type="SAM" id="MobiDB-lite"/>
    </source>
</evidence>
<feature type="domain" description="Disease resistance R13L4/SHOC-2-like LRR" evidence="11">
    <location>
        <begin position="535"/>
        <end position="907"/>
    </location>
</feature>
<keyword evidence="4" id="KW-0547">Nucleotide-binding</keyword>
<dbReference type="GO" id="GO:0042742">
    <property type="term" value="P:defense response to bacterium"/>
    <property type="evidence" value="ECO:0007669"/>
    <property type="project" value="UniProtKB-ARBA"/>
</dbReference>
<evidence type="ECO:0000313" key="13">
    <source>
        <dbReference type="Proteomes" id="UP000604825"/>
    </source>
</evidence>
<evidence type="ECO:0000256" key="2">
    <source>
        <dbReference type="ARBA" id="ARBA00022614"/>
    </source>
</evidence>
<dbReference type="Pfam" id="PF23598">
    <property type="entry name" value="LRR_14"/>
    <property type="match status" value="1"/>
</dbReference>
<dbReference type="GO" id="GO:0043531">
    <property type="term" value="F:ADP binding"/>
    <property type="evidence" value="ECO:0007669"/>
    <property type="project" value="InterPro"/>
</dbReference>
<evidence type="ECO:0000256" key="1">
    <source>
        <dbReference type="ARBA" id="ARBA00008894"/>
    </source>
</evidence>
<dbReference type="GO" id="GO:0002758">
    <property type="term" value="P:innate immune response-activating signaling pathway"/>
    <property type="evidence" value="ECO:0007669"/>
    <property type="project" value="UniProtKB-ARBA"/>
</dbReference>
<dbReference type="PRINTS" id="PR00364">
    <property type="entry name" value="DISEASERSIST"/>
</dbReference>
<evidence type="ECO:0000259" key="11">
    <source>
        <dbReference type="Pfam" id="PF23598"/>
    </source>
</evidence>
<dbReference type="InterPro" id="IPR036388">
    <property type="entry name" value="WH-like_DNA-bd_sf"/>
</dbReference>
<dbReference type="Gene3D" id="1.10.8.430">
    <property type="entry name" value="Helical domain of apoptotic protease-activating factors"/>
    <property type="match status" value="1"/>
</dbReference>
<dbReference type="CDD" id="cd14798">
    <property type="entry name" value="RX-CC_like"/>
    <property type="match status" value="1"/>
</dbReference>
<dbReference type="InterPro" id="IPR002182">
    <property type="entry name" value="NB-ARC"/>
</dbReference>
<evidence type="ECO:0000256" key="6">
    <source>
        <dbReference type="ARBA" id="ARBA00023054"/>
    </source>
</evidence>
<dbReference type="SUPFAM" id="SSF52058">
    <property type="entry name" value="L domain-like"/>
    <property type="match status" value="1"/>
</dbReference>
<feature type="domain" description="NB-ARC" evidence="8">
    <location>
        <begin position="177"/>
        <end position="348"/>
    </location>
</feature>
<sequence length="938" mass="105549">MEVVSAFHGALGPLLGKLTALLADECGRLKGVRREIRSLKSELTSMQAAVQKYSTLQDPDFQAKAWISLVRELAYDTEDVIDKFIHQLGDGGHQSRSGFKELFLKTIRGLKTLRSRRGIASQIDDLKVRVKEVKELKNSYKLDGTARSTFEHSAVDPRLSALFVEETHLVGIDGPRDHLVTWMMEEENSSAKHRRVLSIVGFGGLGKTTLAKEVCHKIQGHFDCHAFVSVSQQSVKKIMKDVISQVPCKKDFIEDIDIWDEKKFIGKLRELLQDKRYLIVIDDIWSIAAWDTIKCAFPENKFSSRIIATTRIVDVARSCCLGGNDRMYEMEALSDVHSKKLFFKRTFGSEDSCPEGLKQVSNEILKKCGGLPLAIISISSLLANKPSLKDEWEKVRRSIGSALDKNRSLEGMNSILCLSYNDLPPNLKTCLIYLSIFPEDYVIERETLVRRWIAEGFISEERGLSKQEVAENHFYELINKSMVQPVDVGYDDNLISVVGHGQTDLVNRNGAIRRLSVQHIDQQLVSVLENQDLSHVRSLRVITSSCIKHLPSLVKFETLRVLDFEGCQGLEEYDMNGIDKLFQLKYLSLRGTYMSEIPSGIVRLYDLETLDLTSTYIKVLPSRIVQLTKLQYLLGTFHSFASLDGHIKIPDGIGNMSNLRVITGFNITKSSLGAAAELGNLTSLNELHLQLDGRGSEKYKRHEEMLLFSLCKLGSCKLQSLSIVSRDPTPLQFLDSWSPLPSSLQRFQMTTNYYLPKIPNWITPALASVAYLNINLVKATEEDLGVLGEIPALISLLLTFETDQEERLTIRGHGFPCLKELYIYRNSRAINLLFEEGALPKLEKLDLPFLVSWAKSNGFYLGISHLPCLKHATITLVAYGCASSSENRAAAAAIRNEANAHSNDPRLIIRGEMEEGEEDSDTNEEEFEKENDTNEEES</sequence>
<keyword evidence="3" id="KW-0677">Repeat</keyword>
<dbReference type="InterPro" id="IPR041118">
    <property type="entry name" value="Rx_N"/>
</dbReference>
<evidence type="ECO:0000256" key="5">
    <source>
        <dbReference type="ARBA" id="ARBA00022821"/>
    </source>
</evidence>
<evidence type="ECO:0000256" key="3">
    <source>
        <dbReference type="ARBA" id="ARBA00022737"/>
    </source>
</evidence>
<dbReference type="Pfam" id="PF23559">
    <property type="entry name" value="WHD_DRP"/>
    <property type="match status" value="1"/>
</dbReference>
<accession>A0A811PS64</accession>
<name>A0A811PS64_9POAL</name>
<feature type="region of interest" description="Disordered" evidence="7">
    <location>
        <begin position="903"/>
        <end position="938"/>
    </location>
</feature>
<protein>
    <submittedName>
        <fullName evidence="12">Uncharacterized protein</fullName>
    </submittedName>
</protein>
<dbReference type="OrthoDB" id="786072at2759"/>
<reference evidence="12" key="1">
    <citation type="submission" date="2020-10" db="EMBL/GenBank/DDBJ databases">
        <authorList>
            <person name="Han B."/>
            <person name="Lu T."/>
            <person name="Zhao Q."/>
            <person name="Huang X."/>
            <person name="Zhao Y."/>
        </authorList>
    </citation>
    <scope>NUCLEOTIDE SEQUENCE</scope>
</reference>
<dbReference type="Gene3D" id="1.20.5.4130">
    <property type="match status" value="1"/>
</dbReference>
<dbReference type="InterPro" id="IPR044974">
    <property type="entry name" value="Disease_R_plants"/>
</dbReference>
<comment type="similarity">
    <text evidence="1">Belongs to the disease resistance NB-LRR family.</text>
</comment>
<proteinExistence type="inferred from homology"/>
<dbReference type="InterPro" id="IPR058922">
    <property type="entry name" value="WHD_DRP"/>
</dbReference>
<dbReference type="InterPro" id="IPR032675">
    <property type="entry name" value="LRR_dom_sf"/>
</dbReference>
<keyword evidence="13" id="KW-1185">Reference proteome</keyword>
<dbReference type="FunFam" id="1.10.10.10:FF:000322">
    <property type="entry name" value="Probable disease resistance protein At1g63360"/>
    <property type="match status" value="1"/>
</dbReference>
<dbReference type="InterPro" id="IPR042197">
    <property type="entry name" value="Apaf_helical"/>
</dbReference>
<keyword evidence="2" id="KW-0433">Leucine-rich repeat</keyword>
<keyword evidence="6" id="KW-0175">Coiled coil</keyword>
<keyword evidence="5" id="KW-0611">Plant defense</keyword>
<dbReference type="Proteomes" id="UP000604825">
    <property type="component" value="Unassembled WGS sequence"/>
</dbReference>
<dbReference type="InterPro" id="IPR038005">
    <property type="entry name" value="RX-like_CC"/>
</dbReference>